<dbReference type="EMBL" id="FPBH01000003">
    <property type="protein sequence ID" value="SFT75015.1"/>
    <property type="molecule type" value="Genomic_DNA"/>
</dbReference>
<accession>A0A1I7AJL0</accession>
<reference evidence="2 3" key="1">
    <citation type="submission" date="2016-10" db="EMBL/GenBank/DDBJ databases">
        <authorList>
            <person name="de Groot N.N."/>
        </authorList>
    </citation>
    <scope>NUCLEOTIDE SEQUENCE [LARGE SCALE GENOMIC DNA]</scope>
    <source>
        <strain evidence="2 3">LMG 27731</strain>
    </source>
</reference>
<evidence type="ECO:0000256" key="1">
    <source>
        <dbReference type="SAM" id="MobiDB-lite"/>
    </source>
</evidence>
<evidence type="ECO:0000313" key="2">
    <source>
        <dbReference type="EMBL" id="SFT75015.1"/>
    </source>
</evidence>
<dbReference type="AlphaFoldDB" id="A0A1I7AJL0"/>
<dbReference type="Proteomes" id="UP000198844">
    <property type="component" value="Unassembled WGS sequence"/>
</dbReference>
<sequence>MWTCRNCNVSFPFDRVEPEADKQGFFFLCPACDYRNQLVDSGPDAIGRPKLVQSDDGVSPDDQSD</sequence>
<gene>
    <name evidence="2" type="ORF">SAMN05192563_1003423</name>
</gene>
<organism evidence="2 3">
    <name type="scientific">Paraburkholderia aspalathi</name>
    <dbReference type="NCBI Taxonomy" id="1324617"/>
    <lineage>
        <taxon>Bacteria</taxon>
        <taxon>Pseudomonadati</taxon>
        <taxon>Pseudomonadota</taxon>
        <taxon>Betaproteobacteria</taxon>
        <taxon>Burkholderiales</taxon>
        <taxon>Burkholderiaceae</taxon>
        <taxon>Paraburkholderia</taxon>
    </lineage>
</organism>
<proteinExistence type="predicted"/>
<evidence type="ECO:0000313" key="3">
    <source>
        <dbReference type="Proteomes" id="UP000198844"/>
    </source>
</evidence>
<protein>
    <submittedName>
        <fullName evidence="2">Uncharacterized protein</fullName>
    </submittedName>
</protein>
<name>A0A1I7AJL0_9BURK</name>
<feature type="region of interest" description="Disordered" evidence="1">
    <location>
        <begin position="44"/>
        <end position="65"/>
    </location>
</feature>
<dbReference type="OrthoDB" id="6064800at2"/>